<organism evidence="1 2">
    <name type="scientific">Patellaria atrata CBS 101060</name>
    <dbReference type="NCBI Taxonomy" id="1346257"/>
    <lineage>
        <taxon>Eukaryota</taxon>
        <taxon>Fungi</taxon>
        <taxon>Dikarya</taxon>
        <taxon>Ascomycota</taxon>
        <taxon>Pezizomycotina</taxon>
        <taxon>Dothideomycetes</taxon>
        <taxon>Dothideomycetes incertae sedis</taxon>
        <taxon>Patellariales</taxon>
        <taxon>Patellariaceae</taxon>
        <taxon>Patellaria</taxon>
    </lineage>
</organism>
<dbReference type="EMBL" id="MU006126">
    <property type="protein sequence ID" value="KAF2834176.1"/>
    <property type="molecule type" value="Genomic_DNA"/>
</dbReference>
<reference evidence="1" key="1">
    <citation type="journal article" date="2020" name="Stud. Mycol.">
        <title>101 Dothideomycetes genomes: a test case for predicting lifestyles and emergence of pathogens.</title>
        <authorList>
            <person name="Haridas S."/>
            <person name="Albert R."/>
            <person name="Binder M."/>
            <person name="Bloem J."/>
            <person name="Labutti K."/>
            <person name="Salamov A."/>
            <person name="Andreopoulos B."/>
            <person name="Baker S."/>
            <person name="Barry K."/>
            <person name="Bills G."/>
            <person name="Bluhm B."/>
            <person name="Cannon C."/>
            <person name="Castanera R."/>
            <person name="Culley D."/>
            <person name="Daum C."/>
            <person name="Ezra D."/>
            <person name="Gonzalez J."/>
            <person name="Henrissat B."/>
            <person name="Kuo A."/>
            <person name="Liang C."/>
            <person name="Lipzen A."/>
            <person name="Lutzoni F."/>
            <person name="Magnuson J."/>
            <person name="Mondo S."/>
            <person name="Nolan M."/>
            <person name="Ohm R."/>
            <person name="Pangilinan J."/>
            <person name="Park H.-J."/>
            <person name="Ramirez L."/>
            <person name="Alfaro M."/>
            <person name="Sun H."/>
            <person name="Tritt A."/>
            <person name="Yoshinaga Y."/>
            <person name="Zwiers L.-H."/>
            <person name="Turgeon B."/>
            <person name="Goodwin S."/>
            <person name="Spatafora J."/>
            <person name="Crous P."/>
            <person name="Grigoriev I."/>
        </authorList>
    </citation>
    <scope>NUCLEOTIDE SEQUENCE</scope>
    <source>
        <strain evidence="1">CBS 101060</strain>
    </source>
</reference>
<evidence type="ECO:0000313" key="1">
    <source>
        <dbReference type="EMBL" id="KAF2834176.1"/>
    </source>
</evidence>
<dbReference type="Proteomes" id="UP000799429">
    <property type="component" value="Unassembled WGS sequence"/>
</dbReference>
<name>A0A9P4VIL1_9PEZI</name>
<protein>
    <submittedName>
        <fullName evidence="1">Uncharacterized protein</fullName>
    </submittedName>
</protein>
<dbReference type="AlphaFoldDB" id="A0A9P4VIL1"/>
<proteinExistence type="predicted"/>
<sequence>MDYLPAVGDALCNATDQDIQRYVCTIERFKFDQAIQKLRCLARKLDKAPPTPNPPPETNELAEALVRRLPELKNFFSEKTEIAVGQPPWKVDDYRPTNIRLVDGRARKKTLQAELRRALAERSLAVNFDAWNPYGLKEIVKTKSFEVRKTRQGSVRDFVRKWYRECI</sequence>
<comment type="caution">
    <text evidence="1">The sequence shown here is derived from an EMBL/GenBank/DDBJ whole genome shotgun (WGS) entry which is preliminary data.</text>
</comment>
<evidence type="ECO:0000313" key="2">
    <source>
        <dbReference type="Proteomes" id="UP000799429"/>
    </source>
</evidence>
<dbReference type="OrthoDB" id="10641028at2759"/>
<accession>A0A9P4VIL1</accession>
<gene>
    <name evidence="1" type="ORF">M501DRAFT_604822</name>
</gene>
<keyword evidence="2" id="KW-1185">Reference proteome</keyword>